<dbReference type="SUPFAM" id="SSF49373">
    <property type="entry name" value="Invasin/intimin cell-adhesion fragments"/>
    <property type="match status" value="1"/>
</dbReference>
<dbReference type="InterPro" id="IPR008964">
    <property type="entry name" value="Invasin/intimin_cell_adhesion"/>
</dbReference>
<proteinExistence type="predicted"/>
<evidence type="ECO:0000313" key="2">
    <source>
        <dbReference type="EMBL" id="KPL60477.1"/>
    </source>
</evidence>
<organism evidence="2 3">
    <name type="scientific">Rossellomorea vietnamensis</name>
    <dbReference type="NCBI Taxonomy" id="218284"/>
    <lineage>
        <taxon>Bacteria</taxon>
        <taxon>Bacillati</taxon>
        <taxon>Bacillota</taxon>
        <taxon>Bacilli</taxon>
        <taxon>Bacillales</taxon>
        <taxon>Bacillaceae</taxon>
        <taxon>Rossellomorea</taxon>
    </lineage>
</organism>
<feature type="compositionally biased region" description="Basic and acidic residues" evidence="1">
    <location>
        <begin position="682"/>
        <end position="691"/>
    </location>
</feature>
<sequence length="826" mass="88798">MSSVRKKKKPMNGKVIDCKIDLPPRGCPGIFPFEGCTNPTIQLDDIGIISCEGIISGRVLCDYQPLQGVTVTLSSSFPGLVFENSTPVTDNTGRFSTRVTVPPGTPITPNVSITATAIVIGKTISDTIYVRVDCILCKNPVLTLDKIPCPVGCKGTQIMGRLVCDGQAIRNAAISFIIESASNRVVITPNPAITQSDGRYTATLVPFPDVDETIRITAVTKIGGLKVVSKTREVAVRCVKCKNPSIKLNKLKKIDCRSTISGQVTCDGIPQANVPVTLSGSSILMFQTPNPVTDENGRFSSVVTVKKGTPFQTASYTATAVIDGKTISATDTVIAGCKKCRNPKLTLEVPCETVTCHGTKLTGRLTCDGAPIKNARISFTVTASEPDAVEIDPNPAFTDEEGRCVTELCPRLGVHETIMIKATATVYGEQVVASREVTIDCRCKHPKIHIKENKKLNCKGIISGCLSCEGFPLANKEVSFSSPVLTFKPSVVTTDENGEFSTLAFVPPNTPFREVPFTATAVVDGKAVSEMVFVYAGCLKCEKPKLTLCVPDCVECEGAAITGKFTCNGRPVANVGIELNVTPEVASITPDKIKTNAKGEYEAVLTPDSHVSGKAVVQATALIEGKEIIVEKKIINIHCTCPHPKDDRDEMEPIDCSEESSGDGECDSGARDDGEGEWMRPLLEKKAHENTNSDFTVTSSEEDESIPAGPEKISIESKDLVNPVVTLEVPVIVSCRGGCLTGKVQCEDMKQIEVYFEVLEEHLKSIIKPNPAIPDEDGNYSADITPKHGMTDCITIRAFIFWKGKRIVSHPGCTILVCSSKKMDDD</sequence>
<evidence type="ECO:0000256" key="1">
    <source>
        <dbReference type="SAM" id="MobiDB-lite"/>
    </source>
</evidence>
<protein>
    <submittedName>
        <fullName evidence="2">Uncharacterized protein</fullName>
    </submittedName>
</protein>
<comment type="caution">
    <text evidence="2">The sequence shown here is derived from an EMBL/GenBank/DDBJ whole genome shotgun (WGS) entry which is preliminary data.</text>
</comment>
<gene>
    <name evidence="2" type="ORF">AM506_04925</name>
</gene>
<dbReference type="Proteomes" id="UP000050398">
    <property type="component" value="Unassembled WGS sequence"/>
</dbReference>
<dbReference type="PATRIC" id="fig|218284.4.peg.2092"/>
<dbReference type="EMBL" id="LIXZ01000003">
    <property type="protein sequence ID" value="KPL60477.1"/>
    <property type="molecule type" value="Genomic_DNA"/>
</dbReference>
<feature type="compositionally biased region" description="Acidic residues" evidence="1">
    <location>
        <begin position="649"/>
        <end position="666"/>
    </location>
</feature>
<reference evidence="2 3" key="1">
    <citation type="submission" date="2015-08" db="EMBL/GenBank/DDBJ databases">
        <title>Draft Genome Sequence of Bacillus vietnamensis UCD-SED5.</title>
        <authorList>
            <person name="Lee R.D."/>
            <person name="Jospin G."/>
            <person name="Lang J.M."/>
            <person name="Coil D.A."/>
            <person name="Eisen J.A."/>
        </authorList>
    </citation>
    <scope>NUCLEOTIDE SEQUENCE [LARGE SCALE GENOMIC DNA]</scope>
    <source>
        <strain evidence="2 3">UCD-SED5</strain>
    </source>
</reference>
<evidence type="ECO:0000313" key="3">
    <source>
        <dbReference type="Proteomes" id="UP000050398"/>
    </source>
</evidence>
<feature type="region of interest" description="Disordered" evidence="1">
    <location>
        <begin position="646"/>
        <end position="711"/>
    </location>
</feature>
<dbReference type="AlphaFoldDB" id="A0A0P6WGS2"/>
<name>A0A0P6WGS2_9BACI</name>
<accession>A0A0P6WGS2</accession>